<dbReference type="CDD" id="cd06579">
    <property type="entry name" value="TM_PBP1_transp_AraH_like"/>
    <property type="match status" value="1"/>
</dbReference>
<organism evidence="9">
    <name type="scientific">uncultured spirochete</name>
    <dbReference type="NCBI Taxonomy" id="156406"/>
    <lineage>
        <taxon>Bacteria</taxon>
        <taxon>Pseudomonadati</taxon>
        <taxon>Spirochaetota</taxon>
        <taxon>Spirochaetia</taxon>
        <taxon>Spirochaetales</taxon>
        <taxon>environmental samples</taxon>
    </lineage>
</organism>
<keyword evidence="4" id="KW-0997">Cell inner membrane</keyword>
<dbReference type="GO" id="GO:0022857">
    <property type="term" value="F:transmembrane transporter activity"/>
    <property type="evidence" value="ECO:0007669"/>
    <property type="project" value="InterPro"/>
</dbReference>
<feature type="transmembrane region" description="Helical" evidence="8">
    <location>
        <begin position="306"/>
        <end position="324"/>
    </location>
</feature>
<dbReference type="PANTHER" id="PTHR32196:SF21">
    <property type="entry name" value="ABC TRANSPORTER PERMEASE PROTEIN YPHD-RELATED"/>
    <property type="match status" value="1"/>
</dbReference>
<evidence type="ECO:0000256" key="6">
    <source>
        <dbReference type="ARBA" id="ARBA00022989"/>
    </source>
</evidence>
<comment type="subcellular location">
    <subcellularLocation>
        <location evidence="1">Cell membrane</location>
        <topology evidence="1">Multi-pass membrane protein</topology>
    </subcellularLocation>
</comment>
<proteinExistence type="predicted"/>
<dbReference type="PANTHER" id="PTHR32196">
    <property type="entry name" value="ABC TRANSPORTER PERMEASE PROTEIN YPHD-RELATED-RELATED"/>
    <property type="match status" value="1"/>
</dbReference>
<feature type="transmembrane region" description="Helical" evidence="8">
    <location>
        <begin position="223"/>
        <end position="243"/>
    </location>
</feature>
<feature type="transmembrane region" description="Helical" evidence="8">
    <location>
        <begin position="94"/>
        <end position="118"/>
    </location>
</feature>
<protein>
    <submittedName>
        <fullName evidence="9">Branched-chain amino acid ABC transporter, permease protein</fullName>
    </submittedName>
</protein>
<evidence type="ECO:0000256" key="4">
    <source>
        <dbReference type="ARBA" id="ARBA00022519"/>
    </source>
</evidence>
<feature type="transmembrane region" description="Helical" evidence="8">
    <location>
        <begin position="174"/>
        <end position="192"/>
    </location>
</feature>
<evidence type="ECO:0000256" key="8">
    <source>
        <dbReference type="SAM" id="Phobius"/>
    </source>
</evidence>
<sequence length="338" mass="35604">MISLRRITKRSEPYVLAAIILLSLLIHVRSGQFFSGNNLVDLARSLIVPALFSVGCMMVIVSGGIDVSFPAIASLAMYVTDKLLLASNYSGNVILAYAISAGLGLLMGALNGFLIGFLRLPTLVVTLGTSSLYTGLMFGAFSASASDVPPSIAKHGKEILFTATNPTMGLTSNMPSQILILIAVLILAFFLLRYTMLGRGIYAIGGDETAAERAGFNVRGIKMFLYCFVGVLAGITGIVRISMMSYADPSTMLGMEMTVIAAVVLGGTRVTGGMGTLTGTILGVALMTILSNSLILIGIPTYWTRVFTGAVIIIGTGVTAHQTISTRRRRAQSQKAAA</sequence>
<keyword evidence="3" id="KW-1003">Cell membrane</keyword>
<dbReference type="InterPro" id="IPR001851">
    <property type="entry name" value="ABC_transp_permease"/>
</dbReference>
<keyword evidence="6 8" id="KW-1133">Transmembrane helix</keyword>
<feature type="transmembrane region" description="Helical" evidence="8">
    <location>
        <begin position="46"/>
        <end position="73"/>
    </location>
</feature>
<dbReference type="GO" id="GO:0005886">
    <property type="term" value="C:plasma membrane"/>
    <property type="evidence" value="ECO:0007669"/>
    <property type="project" value="UniProtKB-SubCell"/>
</dbReference>
<dbReference type="EMBL" id="FWDO01000004">
    <property type="protein sequence ID" value="SLM17658.1"/>
    <property type="molecule type" value="Genomic_DNA"/>
</dbReference>
<dbReference type="Pfam" id="PF02653">
    <property type="entry name" value="BPD_transp_2"/>
    <property type="match status" value="1"/>
</dbReference>
<evidence type="ECO:0000256" key="1">
    <source>
        <dbReference type="ARBA" id="ARBA00004651"/>
    </source>
</evidence>
<evidence type="ECO:0000256" key="3">
    <source>
        <dbReference type="ARBA" id="ARBA00022475"/>
    </source>
</evidence>
<keyword evidence="2" id="KW-0813">Transport</keyword>
<keyword evidence="7 8" id="KW-0472">Membrane</keyword>
<feature type="transmembrane region" description="Helical" evidence="8">
    <location>
        <begin position="249"/>
        <end position="268"/>
    </location>
</feature>
<dbReference type="AlphaFoldDB" id="A0A3P3XN09"/>
<gene>
    <name evidence="9" type="ORF">SPIRO4BDMA_40227</name>
</gene>
<evidence type="ECO:0000256" key="5">
    <source>
        <dbReference type="ARBA" id="ARBA00022692"/>
    </source>
</evidence>
<evidence type="ECO:0000256" key="7">
    <source>
        <dbReference type="ARBA" id="ARBA00023136"/>
    </source>
</evidence>
<keyword evidence="5 8" id="KW-0812">Transmembrane</keyword>
<evidence type="ECO:0000256" key="2">
    <source>
        <dbReference type="ARBA" id="ARBA00022448"/>
    </source>
</evidence>
<evidence type="ECO:0000313" key="9">
    <source>
        <dbReference type="EMBL" id="SLM17658.1"/>
    </source>
</evidence>
<accession>A0A3P3XN09</accession>
<name>A0A3P3XN09_9SPIR</name>
<reference evidence="9" key="1">
    <citation type="submission" date="2017-02" db="EMBL/GenBank/DDBJ databases">
        <authorList>
            <person name="Regsiter A."/>
            <person name="William W."/>
        </authorList>
    </citation>
    <scope>NUCLEOTIDE SEQUENCE</scope>
    <source>
        <strain evidence="9">BdmA 4</strain>
    </source>
</reference>
<feature type="transmembrane region" description="Helical" evidence="8">
    <location>
        <begin position="280"/>
        <end position="300"/>
    </location>
</feature>